<sequence>MKQNLMKIILDKWPSRVPVYYERPDVSISHSNDYNNATLLGTHKPVGIRPVIFFYQCF</sequence>
<dbReference type="EMBL" id="JBBNAG010000004">
    <property type="protein sequence ID" value="KAK9139932.1"/>
    <property type="molecule type" value="Genomic_DNA"/>
</dbReference>
<proteinExistence type="predicted"/>
<evidence type="ECO:0000313" key="2">
    <source>
        <dbReference type="Proteomes" id="UP001419268"/>
    </source>
</evidence>
<accession>A0AAP0JTL0</accession>
<comment type="caution">
    <text evidence="1">The sequence shown here is derived from an EMBL/GenBank/DDBJ whole genome shotgun (WGS) entry which is preliminary data.</text>
</comment>
<gene>
    <name evidence="1" type="ORF">Scep_009613</name>
</gene>
<evidence type="ECO:0000313" key="1">
    <source>
        <dbReference type="EMBL" id="KAK9139932.1"/>
    </source>
</evidence>
<keyword evidence="2" id="KW-1185">Reference proteome</keyword>
<protein>
    <submittedName>
        <fullName evidence="1">Uncharacterized protein</fullName>
    </submittedName>
</protein>
<name>A0AAP0JTL0_9MAGN</name>
<dbReference type="AlphaFoldDB" id="A0AAP0JTL0"/>
<dbReference type="Proteomes" id="UP001419268">
    <property type="component" value="Unassembled WGS sequence"/>
</dbReference>
<reference evidence="1 2" key="1">
    <citation type="submission" date="2024-01" db="EMBL/GenBank/DDBJ databases">
        <title>Genome assemblies of Stephania.</title>
        <authorList>
            <person name="Yang L."/>
        </authorList>
    </citation>
    <scope>NUCLEOTIDE SEQUENCE [LARGE SCALE GENOMIC DNA]</scope>
    <source>
        <strain evidence="1">JXDWG</strain>
        <tissue evidence="1">Leaf</tissue>
    </source>
</reference>
<organism evidence="1 2">
    <name type="scientific">Stephania cephalantha</name>
    <dbReference type="NCBI Taxonomy" id="152367"/>
    <lineage>
        <taxon>Eukaryota</taxon>
        <taxon>Viridiplantae</taxon>
        <taxon>Streptophyta</taxon>
        <taxon>Embryophyta</taxon>
        <taxon>Tracheophyta</taxon>
        <taxon>Spermatophyta</taxon>
        <taxon>Magnoliopsida</taxon>
        <taxon>Ranunculales</taxon>
        <taxon>Menispermaceae</taxon>
        <taxon>Menispermoideae</taxon>
        <taxon>Cissampelideae</taxon>
        <taxon>Stephania</taxon>
    </lineage>
</organism>